<dbReference type="EnsemblFungi" id="EJT77871">
    <property type="protein sequence ID" value="EJT77871"/>
    <property type="gene ID" value="GGTG_02974"/>
</dbReference>
<reference evidence="7" key="4">
    <citation type="journal article" date="2015" name="G3 (Bethesda)">
        <title>Genome sequences of three phytopathogenic species of the Magnaporthaceae family of fungi.</title>
        <authorList>
            <person name="Okagaki L.H."/>
            <person name="Nunes C.C."/>
            <person name="Sailsbery J."/>
            <person name="Clay B."/>
            <person name="Brown D."/>
            <person name="John T."/>
            <person name="Oh Y."/>
            <person name="Young N."/>
            <person name="Fitzgerald M."/>
            <person name="Haas B.J."/>
            <person name="Zeng Q."/>
            <person name="Young S."/>
            <person name="Adiconis X."/>
            <person name="Fan L."/>
            <person name="Levin J.Z."/>
            <person name="Mitchell T.K."/>
            <person name="Okubara P.A."/>
            <person name="Farman M.L."/>
            <person name="Kohn L.M."/>
            <person name="Birren B."/>
            <person name="Ma L.-J."/>
            <person name="Dean R.A."/>
        </authorList>
    </citation>
    <scope>NUCLEOTIDE SEQUENCE</scope>
    <source>
        <strain evidence="7">R3-111a-1</strain>
    </source>
</reference>
<proteinExistence type="predicted"/>
<reference evidence="6" key="2">
    <citation type="submission" date="2010-07" db="EMBL/GenBank/DDBJ databases">
        <authorList>
            <consortium name="The Broad Institute Genome Sequencing Platform"/>
            <consortium name="Broad Institute Genome Sequencing Center for Infectious Disease"/>
            <person name="Ma L.-J."/>
            <person name="Dead R."/>
            <person name="Young S."/>
            <person name="Zeng Q."/>
            <person name="Koehrsen M."/>
            <person name="Alvarado L."/>
            <person name="Berlin A."/>
            <person name="Chapman S.B."/>
            <person name="Chen Z."/>
            <person name="Freedman E."/>
            <person name="Gellesch M."/>
            <person name="Goldberg J."/>
            <person name="Griggs A."/>
            <person name="Gujja S."/>
            <person name="Heilman E.R."/>
            <person name="Heiman D."/>
            <person name="Hepburn T."/>
            <person name="Howarth C."/>
            <person name="Jen D."/>
            <person name="Larson L."/>
            <person name="Mehta T."/>
            <person name="Neiman D."/>
            <person name="Pearson M."/>
            <person name="Roberts A."/>
            <person name="Saif S."/>
            <person name="Shea T."/>
            <person name="Shenoy N."/>
            <person name="Sisk P."/>
            <person name="Stolte C."/>
            <person name="Sykes S."/>
            <person name="Walk T."/>
            <person name="White J."/>
            <person name="Yandava C."/>
            <person name="Haas B."/>
            <person name="Nusbaum C."/>
            <person name="Birren B."/>
        </authorList>
    </citation>
    <scope>NUCLEOTIDE SEQUENCE</scope>
    <source>
        <strain evidence="6">R3-111a-1</strain>
    </source>
</reference>
<dbReference type="RefSeq" id="XP_009219016.1">
    <property type="nucleotide sequence ID" value="XM_009220752.1"/>
</dbReference>
<dbReference type="InterPro" id="IPR041913">
    <property type="entry name" value="POLD3_sf"/>
</dbReference>
<dbReference type="EMBL" id="GL385396">
    <property type="protein sequence ID" value="EJT77871.1"/>
    <property type="molecule type" value="Genomic_DNA"/>
</dbReference>
<dbReference type="PANTHER" id="PTHR17598">
    <property type="entry name" value="DNA POLYMERASE DELTA SUBUNIT 3"/>
    <property type="match status" value="1"/>
</dbReference>
<evidence type="ECO:0000256" key="3">
    <source>
        <dbReference type="ARBA" id="ARBA00022705"/>
    </source>
</evidence>
<dbReference type="VEuPathDB" id="FungiDB:GGTG_02974"/>
<feature type="compositionally biased region" description="Basic residues" evidence="5">
    <location>
        <begin position="380"/>
        <end position="390"/>
    </location>
</feature>
<dbReference type="OrthoDB" id="514823at2759"/>
<accession>J3NNW8</accession>
<dbReference type="InterPro" id="IPR019038">
    <property type="entry name" value="POLD3"/>
</dbReference>
<feature type="compositionally biased region" description="Low complexity" evidence="5">
    <location>
        <begin position="230"/>
        <end position="244"/>
    </location>
</feature>
<dbReference type="Proteomes" id="UP000006039">
    <property type="component" value="Unassembled WGS sequence"/>
</dbReference>
<evidence type="ECO:0000256" key="2">
    <source>
        <dbReference type="ARBA" id="ARBA00017589"/>
    </source>
</evidence>
<protein>
    <recommendedName>
        <fullName evidence="2">DNA polymerase delta subunit 3</fullName>
    </recommendedName>
</protein>
<feature type="compositionally biased region" description="Low complexity" evidence="5">
    <location>
        <begin position="172"/>
        <end position="202"/>
    </location>
</feature>
<dbReference type="GO" id="GO:1904161">
    <property type="term" value="P:DNA synthesis involved in UV-damage excision repair"/>
    <property type="evidence" value="ECO:0007669"/>
    <property type="project" value="TreeGrafter"/>
</dbReference>
<evidence type="ECO:0000313" key="8">
    <source>
        <dbReference type="Proteomes" id="UP000006039"/>
    </source>
</evidence>
<evidence type="ECO:0000256" key="4">
    <source>
        <dbReference type="ARBA" id="ARBA00023242"/>
    </source>
</evidence>
<dbReference type="GO" id="GO:0043625">
    <property type="term" value="C:delta DNA polymerase complex"/>
    <property type="evidence" value="ECO:0007669"/>
    <property type="project" value="InterPro"/>
</dbReference>
<name>J3NNW8_GAET3</name>
<dbReference type="HOGENOM" id="CLU_047736_0_0_1"/>
<reference evidence="6" key="3">
    <citation type="submission" date="2010-09" db="EMBL/GenBank/DDBJ databases">
        <title>Annotation of Gaeumannomyces graminis var. tritici R3-111a-1.</title>
        <authorList>
            <consortium name="The Broad Institute Genome Sequencing Platform"/>
            <person name="Ma L.-J."/>
            <person name="Dead R."/>
            <person name="Young S.K."/>
            <person name="Zeng Q."/>
            <person name="Gargeya S."/>
            <person name="Fitzgerald M."/>
            <person name="Haas B."/>
            <person name="Abouelleil A."/>
            <person name="Alvarado L."/>
            <person name="Arachchi H.M."/>
            <person name="Berlin A."/>
            <person name="Brown A."/>
            <person name="Chapman S.B."/>
            <person name="Chen Z."/>
            <person name="Dunbar C."/>
            <person name="Freedman E."/>
            <person name="Gearin G."/>
            <person name="Gellesch M."/>
            <person name="Goldberg J."/>
            <person name="Griggs A."/>
            <person name="Gujja S."/>
            <person name="Heiman D."/>
            <person name="Howarth C."/>
            <person name="Larson L."/>
            <person name="Lui A."/>
            <person name="MacDonald P.J.P."/>
            <person name="Mehta T."/>
            <person name="Montmayeur A."/>
            <person name="Murphy C."/>
            <person name="Neiman D."/>
            <person name="Pearson M."/>
            <person name="Priest M."/>
            <person name="Roberts A."/>
            <person name="Saif S."/>
            <person name="Shea T."/>
            <person name="Shenoy N."/>
            <person name="Sisk P."/>
            <person name="Stolte C."/>
            <person name="Sykes S."/>
            <person name="Yandava C."/>
            <person name="Wortman J."/>
            <person name="Nusbaum C."/>
            <person name="Birren B."/>
        </authorList>
    </citation>
    <scope>NUCLEOTIDE SEQUENCE</scope>
    <source>
        <strain evidence="6">R3-111a-1</strain>
    </source>
</reference>
<dbReference type="Pfam" id="PF09507">
    <property type="entry name" value="CDC27"/>
    <property type="match status" value="1"/>
</dbReference>
<gene>
    <name evidence="7" type="primary">20343432</name>
    <name evidence="6" type="ORF">GGTG_02974</name>
</gene>
<dbReference type="GO" id="GO:0003887">
    <property type="term" value="F:DNA-directed DNA polymerase activity"/>
    <property type="evidence" value="ECO:0007669"/>
    <property type="project" value="TreeGrafter"/>
</dbReference>
<feature type="compositionally biased region" description="Basic and acidic residues" evidence="5">
    <location>
        <begin position="310"/>
        <end position="322"/>
    </location>
</feature>
<sequence length="453" mass="48493">MASTGDYKRFLGEKILAEDQVVTYRYLSRALGIHVNVSKQMLYEFHKSQNDRKSGSVHATYLMYGVKRAAEQPTQADDGDVEMAEEPSEHVPTYTLSIAKEEDLSDCLALYDHVSSIHVYSIGPNPTKDPQMLSESCRQVLDMSASEDSLEVSLKYGAISNPHARRRERKGAAPIPMPAAAGPAGINKNVMPARPAASAAAKEAAKDEPKAKAPPASGPFARVAKEDSKSSQTPSSSAAATATPSDKKPAPSLKRGSSGIMQAFAKAGAAKPKAKPAAPVAESSAMSDDGEDDGEALPAPKQAPDSGNNNRKEREEALKRMMEEEDAADKAAEEEEGEGEDEDERDDTPMEEPEEEAPAPEPKPEEPAEVVSASTGDGRRRGRRRVMKKKQIMDDQGYLVTINEPGWESFSEDEAPPKATSSAKPAAPATAAKPKKAAPKGQGNIMSFFSKKA</sequence>
<dbReference type="STRING" id="644352.J3NNW8"/>
<feature type="region of interest" description="Disordered" evidence="5">
    <location>
        <begin position="161"/>
        <end position="453"/>
    </location>
</feature>
<comment type="subcellular location">
    <subcellularLocation>
        <location evidence="1">Nucleus</location>
    </subcellularLocation>
</comment>
<dbReference type="eggNOG" id="ENOG502QPSW">
    <property type="taxonomic scope" value="Eukaryota"/>
</dbReference>
<dbReference type="AlphaFoldDB" id="J3NNW8"/>
<dbReference type="GeneID" id="20343432"/>
<dbReference type="GO" id="GO:0006271">
    <property type="term" value="P:DNA strand elongation involved in DNA replication"/>
    <property type="evidence" value="ECO:0007669"/>
    <property type="project" value="TreeGrafter"/>
</dbReference>
<feature type="compositionally biased region" description="Low complexity" evidence="5">
    <location>
        <begin position="263"/>
        <end position="281"/>
    </location>
</feature>
<feature type="compositionally biased region" description="Acidic residues" evidence="5">
    <location>
        <begin position="323"/>
        <end position="358"/>
    </location>
</feature>
<keyword evidence="4" id="KW-0539">Nucleus</keyword>
<dbReference type="Gene3D" id="3.90.1030.20">
    <property type="entry name" value="DNA polymerase delta, p66 (Cdc27) subunit, wHTH domain"/>
    <property type="match status" value="1"/>
</dbReference>
<reference evidence="8" key="1">
    <citation type="submission" date="2010-07" db="EMBL/GenBank/DDBJ databases">
        <title>The genome sequence of Gaeumannomyces graminis var. tritici strain R3-111a-1.</title>
        <authorList>
            <consortium name="The Broad Institute Genome Sequencing Platform"/>
            <person name="Ma L.-J."/>
            <person name="Dead R."/>
            <person name="Young S."/>
            <person name="Zeng Q."/>
            <person name="Koehrsen M."/>
            <person name="Alvarado L."/>
            <person name="Berlin A."/>
            <person name="Chapman S.B."/>
            <person name="Chen Z."/>
            <person name="Freedman E."/>
            <person name="Gellesch M."/>
            <person name="Goldberg J."/>
            <person name="Griggs A."/>
            <person name="Gujja S."/>
            <person name="Heilman E.R."/>
            <person name="Heiman D."/>
            <person name="Hepburn T."/>
            <person name="Howarth C."/>
            <person name="Jen D."/>
            <person name="Larson L."/>
            <person name="Mehta T."/>
            <person name="Neiman D."/>
            <person name="Pearson M."/>
            <person name="Roberts A."/>
            <person name="Saif S."/>
            <person name="Shea T."/>
            <person name="Shenoy N."/>
            <person name="Sisk P."/>
            <person name="Stolte C."/>
            <person name="Sykes S."/>
            <person name="Walk T."/>
            <person name="White J."/>
            <person name="Yandava C."/>
            <person name="Haas B."/>
            <person name="Nusbaum C."/>
            <person name="Birren B."/>
        </authorList>
    </citation>
    <scope>NUCLEOTIDE SEQUENCE [LARGE SCALE GENOMIC DNA]</scope>
    <source>
        <strain evidence="8">R3-111a-1</strain>
    </source>
</reference>
<evidence type="ECO:0000256" key="5">
    <source>
        <dbReference type="SAM" id="MobiDB-lite"/>
    </source>
</evidence>
<keyword evidence="3" id="KW-0235">DNA replication</keyword>
<reference evidence="7" key="5">
    <citation type="submission" date="2018-04" db="UniProtKB">
        <authorList>
            <consortium name="EnsemblFungi"/>
        </authorList>
    </citation>
    <scope>IDENTIFICATION</scope>
    <source>
        <strain evidence="7">R3-111a-1</strain>
    </source>
</reference>
<dbReference type="GO" id="GO:0006297">
    <property type="term" value="P:nucleotide-excision repair, DNA gap filling"/>
    <property type="evidence" value="ECO:0007669"/>
    <property type="project" value="TreeGrafter"/>
</dbReference>
<evidence type="ECO:0000313" key="7">
    <source>
        <dbReference type="EnsemblFungi" id="EJT77871"/>
    </source>
</evidence>
<organism evidence="6">
    <name type="scientific">Gaeumannomyces tritici (strain R3-111a-1)</name>
    <name type="common">Wheat and barley take-all root rot fungus</name>
    <name type="synonym">Gaeumannomyces graminis var. tritici</name>
    <dbReference type="NCBI Taxonomy" id="644352"/>
    <lineage>
        <taxon>Eukaryota</taxon>
        <taxon>Fungi</taxon>
        <taxon>Dikarya</taxon>
        <taxon>Ascomycota</taxon>
        <taxon>Pezizomycotina</taxon>
        <taxon>Sordariomycetes</taxon>
        <taxon>Sordariomycetidae</taxon>
        <taxon>Magnaporthales</taxon>
        <taxon>Magnaporthaceae</taxon>
        <taxon>Gaeumannomyces</taxon>
    </lineage>
</organism>
<keyword evidence="8" id="KW-1185">Reference proteome</keyword>
<feature type="compositionally biased region" description="Low complexity" evidence="5">
    <location>
        <begin position="417"/>
        <end position="432"/>
    </location>
</feature>
<dbReference type="PANTHER" id="PTHR17598:SF13">
    <property type="entry name" value="DNA POLYMERASE DELTA SUBUNIT 3"/>
    <property type="match status" value="1"/>
</dbReference>
<evidence type="ECO:0000256" key="1">
    <source>
        <dbReference type="ARBA" id="ARBA00004123"/>
    </source>
</evidence>
<evidence type="ECO:0000313" key="6">
    <source>
        <dbReference type="EMBL" id="EJT77871.1"/>
    </source>
</evidence>